<evidence type="ECO:0000313" key="5">
    <source>
        <dbReference type="Proteomes" id="UP000032233"/>
    </source>
</evidence>
<dbReference type="Gene3D" id="3.90.550.10">
    <property type="entry name" value="Spore Coat Polysaccharide Biosynthesis Protein SpsA, Chain A"/>
    <property type="match status" value="1"/>
</dbReference>
<organism evidence="4 5">
    <name type="scientific">Dethiosulfatarculus sandiegensis</name>
    <dbReference type="NCBI Taxonomy" id="1429043"/>
    <lineage>
        <taxon>Bacteria</taxon>
        <taxon>Pseudomonadati</taxon>
        <taxon>Thermodesulfobacteriota</taxon>
        <taxon>Desulfarculia</taxon>
        <taxon>Desulfarculales</taxon>
        <taxon>Desulfarculaceae</taxon>
        <taxon>Dethiosulfatarculus</taxon>
    </lineage>
</organism>
<evidence type="ECO:0000313" key="4">
    <source>
        <dbReference type="EMBL" id="KIX13490.1"/>
    </source>
</evidence>
<feature type="region of interest" description="Disordered" evidence="2">
    <location>
        <begin position="1"/>
        <end position="21"/>
    </location>
</feature>
<dbReference type="Pfam" id="PF00535">
    <property type="entry name" value="Glycos_transf_2"/>
    <property type="match status" value="1"/>
</dbReference>
<evidence type="ECO:0000259" key="3">
    <source>
        <dbReference type="Pfam" id="PF00535"/>
    </source>
</evidence>
<dbReference type="PANTHER" id="PTHR43630">
    <property type="entry name" value="POLY-BETA-1,6-N-ACETYL-D-GLUCOSAMINE SYNTHASE"/>
    <property type="match status" value="1"/>
</dbReference>
<dbReference type="PANTHER" id="PTHR43630:SF2">
    <property type="entry name" value="GLYCOSYLTRANSFERASE"/>
    <property type="match status" value="1"/>
</dbReference>
<dbReference type="CDD" id="cd02511">
    <property type="entry name" value="Beta4Glucosyltransferase"/>
    <property type="match status" value="1"/>
</dbReference>
<comment type="similarity">
    <text evidence="1">Belongs to the glycosyltransferase 2 family. WaaE/KdtX subfamily.</text>
</comment>
<dbReference type="SUPFAM" id="SSF48452">
    <property type="entry name" value="TPR-like"/>
    <property type="match status" value="2"/>
</dbReference>
<proteinExistence type="inferred from homology"/>
<dbReference type="AlphaFoldDB" id="A0A0D2JVA6"/>
<dbReference type="InterPro" id="IPR011990">
    <property type="entry name" value="TPR-like_helical_dom_sf"/>
</dbReference>
<comment type="caution">
    <text evidence="4">The sequence shown here is derived from an EMBL/GenBank/DDBJ whole genome shotgun (WGS) entry which is preliminary data.</text>
</comment>
<dbReference type="InterPro" id="IPR029044">
    <property type="entry name" value="Nucleotide-diphossugar_trans"/>
</dbReference>
<reference evidence="4 5" key="1">
    <citation type="submission" date="2013-11" db="EMBL/GenBank/DDBJ databases">
        <title>Metagenomic analysis of a methanogenic consortium involved in long chain n-alkane degradation.</title>
        <authorList>
            <person name="Davidova I.A."/>
            <person name="Callaghan A.V."/>
            <person name="Wawrik B."/>
            <person name="Pruitt S."/>
            <person name="Marks C."/>
            <person name="Duncan K.E."/>
            <person name="Suflita J.M."/>
        </authorList>
    </citation>
    <scope>NUCLEOTIDE SEQUENCE [LARGE SCALE GENOMIC DNA]</scope>
    <source>
        <strain evidence="4 5">SPR</strain>
    </source>
</reference>
<dbReference type="InterPro" id="IPR001173">
    <property type="entry name" value="Glyco_trans_2-like"/>
</dbReference>
<accession>A0A0D2JVA6</accession>
<dbReference type="EMBL" id="AZAC01000015">
    <property type="protein sequence ID" value="KIX13490.1"/>
    <property type="molecule type" value="Genomic_DNA"/>
</dbReference>
<keyword evidence="5" id="KW-1185">Reference proteome</keyword>
<feature type="domain" description="Glycosyltransferase 2-like" evidence="3">
    <location>
        <begin position="25"/>
        <end position="167"/>
    </location>
</feature>
<name>A0A0D2JVA6_9BACT</name>
<dbReference type="RefSeq" id="WP_052515140.1">
    <property type="nucleotide sequence ID" value="NZ_AZAC01000015.1"/>
</dbReference>
<feature type="compositionally biased region" description="Basic residues" evidence="2">
    <location>
        <begin position="1"/>
        <end position="18"/>
    </location>
</feature>
<protein>
    <recommendedName>
        <fullName evidence="3">Glycosyltransferase 2-like domain-containing protein</fullName>
    </recommendedName>
</protein>
<dbReference type="InParanoid" id="A0A0D2JVA6"/>
<dbReference type="STRING" id="1429043.X474_13475"/>
<gene>
    <name evidence="4" type="ORF">X474_13475</name>
</gene>
<dbReference type="OrthoDB" id="9790457at2"/>
<evidence type="ECO:0000256" key="2">
    <source>
        <dbReference type="SAM" id="MobiDB-lite"/>
    </source>
</evidence>
<sequence>MPKSKRRKKGNKKRRQTGRAKPGLSLVVIAKNEEKDLPRALDSARAYVDEIILVDTGSTDRTVEIAEAYGSRVYHHPWQNDFSLHRNQALAYATCDWVLQLDADEALDQATAIELPALMADKRYNGYMVEIQNLFTNGEKTIFQWPRLFRNRINARYYRKVHNQVEIPGRIGQSRLVLFHYGYSGDNSTLKAKQARRVPMMQAWVQESPEDYEARYYLAQTLVAQPDTLEEAIEQAAKGLELAYSQKIDQHSLSRLYLPLLQGLSQLERHEKVVQKGIEWSQLVPNHPDPHMFLARAFLGLSQWQKVDVAARNFFVLHKKLEQAPQSLGPLEVNSLGLKYVVSACWCAALANLNQKDQALTLYSHLISPKEAQATAQMTAELTLEKGSPKTAFEMAQMAAKEHPDWDWPREFISSRNLSSGCPDPKQICDQAFELATAGDTCRAVNLYEKALSLDPNLTGAGFNLAVIHLRNGEVYRASQLLKDCLTREPSMTPARDLLNRIQETQT</sequence>
<evidence type="ECO:0000256" key="1">
    <source>
        <dbReference type="ARBA" id="ARBA00038494"/>
    </source>
</evidence>
<dbReference type="Proteomes" id="UP000032233">
    <property type="component" value="Unassembled WGS sequence"/>
</dbReference>
<dbReference type="SUPFAM" id="SSF53448">
    <property type="entry name" value="Nucleotide-diphospho-sugar transferases"/>
    <property type="match status" value="1"/>
</dbReference>
<dbReference type="Gene3D" id="1.25.40.10">
    <property type="entry name" value="Tetratricopeptide repeat domain"/>
    <property type="match status" value="2"/>
</dbReference>